<dbReference type="SUPFAM" id="SSF56112">
    <property type="entry name" value="Protein kinase-like (PK-like)"/>
    <property type="match status" value="1"/>
</dbReference>
<dbReference type="PANTHER" id="PTHR21310">
    <property type="entry name" value="AMINOGLYCOSIDE PHOSPHOTRANSFERASE-RELATED-RELATED"/>
    <property type="match status" value="1"/>
</dbReference>
<dbReference type="Gene3D" id="3.90.1200.10">
    <property type="match status" value="1"/>
</dbReference>
<evidence type="ECO:0000313" key="3">
    <source>
        <dbReference type="EMBL" id="KAF1991629.1"/>
    </source>
</evidence>
<evidence type="ECO:0000259" key="2">
    <source>
        <dbReference type="Pfam" id="PF01636"/>
    </source>
</evidence>
<dbReference type="InterPro" id="IPR011009">
    <property type="entry name" value="Kinase-like_dom_sf"/>
</dbReference>
<dbReference type="EMBL" id="ML977139">
    <property type="protein sequence ID" value="KAF1991629.1"/>
    <property type="molecule type" value="Genomic_DNA"/>
</dbReference>
<evidence type="ECO:0000313" key="4">
    <source>
        <dbReference type="Proteomes" id="UP000800041"/>
    </source>
</evidence>
<dbReference type="InterPro" id="IPR002575">
    <property type="entry name" value="Aminoglycoside_PTrfase"/>
</dbReference>
<dbReference type="PANTHER" id="PTHR21310:SF55">
    <property type="entry name" value="AMINOGLYCOSIDE PHOSPHOTRANSFERASE DOMAIN-CONTAINING PROTEIN"/>
    <property type="match status" value="1"/>
</dbReference>
<dbReference type="Pfam" id="PF01636">
    <property type="entry name" value="APH"/>
    <property type="match status" value="1"/>
</dbReference>
<evidence type="ECO:0000256" key="1">
    <source>
        <dbReference type="SAM" id="MobiDB-lite"/>
    </source>
</evidence>
<dbReference type="InterPro" id="IPR051678">
    <property type="entry name" value="AGP_Transferase"/>
</dbReference>
<protein>
    <recommendedName>
        <fullName evidence="2">Aminoglycoside phosphotransferase domain-containing protein</fullName>
    </recommendedName>
</protein>
<accession>A0A6G1HF29</accession>
<dbReference type="AlphaFoldDB" id="A0A6G1HF29"/>
<name>A0A6G1HF29_9PEZI</name>
<keyword evidence="4" id="KW-1185">Reference proteome</keyword>
<dbReference type="OrthoDB" id="2906425at2759"/>
<feature type="region of interest" description="Disordered" evidence="1">
    <location>
        <begin position="35"/>
        <end position="67"/>
    </location>
</feature>
<feature type="domain" description="Aminoglycoside phosphotransferase" evidence="2">
    <location>
        <begin position="131"/>
        <end position="337"/>
    </location>
</feature>
<sequence length="473" mass="54216">MPRECARDRKKFDNEYHPGVDAAQYAQDVHGYRVAPEMPSPTAARPGDESPELTEMQADQAASEDPVTGHEINRSLCENCGVKKGILCGYTSRLKVLHARGNQAIWDLGPKGAWMLKDETTAPDNLWKTDYDTQEFLRREKPGLPLVQMHRFGSPQDNFVFTVMSRAKVYSIQRIWHTLTDEEQKDVMQDISAYLAQIRQLTSPIMQKVDGSELGDGRFGTCTGFSGCLKTGRNEEEWLENPTPALLKEILSRKYYPGKGWDADQETLDDWEKEGEETLAQVKANFPRTNGPYVLTHGDLHDGNIFISNDNEEKKWRVSAILDWEKAGYLPWWVDVLGAEGAWLDMEDALPSNTFFPEHKAENLEKIWQGIDDVRRIARSGCDQTTSVHTNDWVNDWGRPSDSACKPWATRFLRDCHMGWEDEHHDLFDVDSTDSEVDEASERVVLKFNRHNRAFQRWINKICGYKSKRENAQ</sequence>
<dbReference type="Proteomes" id="UP000800041">
    <property type="component" value="Unassembled WGS sequence"/>
</dbReference>
<organism evidence="3 4">
    <name type="scientific">Aulographum hederae CBS 113979</name>
    <dbReference type="NCBI Taxonomy" id="1176131"/>
    <lineage>
        <taxon>Eukaryota</taxon>
        <taxon>Fungi</taxon>
        <taxon>Dikarya</taxon>
        <taxon>Ascomycota</taxon>
        <taxon>Pezizomycotina</taxon>
        <taxon>Dothideomycetes</taxon>
        <taxon>Pleosporomycetidae</taxon>
        <taxon>Aulographales</taxon>
        <taxon>Aulographaceae</taxon>
    </lineage>
</organism>
<reference evidence="3" key="1">
    <citation type="journal article" date="2020" name="Stud. Mycol.">
        <title>101 Dothideomycetes genomes: a test case for predicting lifestyles and emergence of pathogens.</title>
        <authorList>
            <person name="Haridas S."/>
            <person name="Albert R."/>
            <person name="Binder M."/>
            <person name="Bloem J."/>
            <person name="Labutti K."/>
            <person name="Salamov A."/>
            <person name="Andreopoulos B."/>
            <person name="Baker S."/>
            <person name="Barry K."/>
            <person name="Bills G."/>
            <person name="Bluhm B."/>
            <person name="Cannon C."/>
            <person name="Castanera R."/>
            <person name="Culley D."/>
            <person name="Daum C."/>
            <person name="Ezra D."/>
            <person name="Gonzalez J."/>
            <person name="Henrissat B."/>
            <person name="Kuo A."/>
            <person name="Liang C."/>
            <person name="Lipzen A."/>
            <person name="Lutzoni F."/>
            <person name="Magnuson J."/>
            <person name="Mondo S."/>
            <person name="Nolan M."/>
            <person name="Ohm R."/>
            <person name="Pangilinan J."/>
            <person name="Park H.-J."/>
            <person name="Ramirez L."/>
            <person name="Alfaro M."/>
            <person name="Sun H."/>
            <person name="Tritt A."/>
            <person name="Yoshinaga Y."/>
            <person name="Zwiers L.-H."/>
            <person name="Turgeon B."/>
            <person name="Goodwin S."/>
            <person name="Spatafora J."/>
            <person name="Crous P."/>
            <person name="Grigoriev I."/>
        </authorList>
    </citation>
    <scope>NUCLEOTIDE SEQUENCE</scope>
    <source>
        <strain evidence="3">CBS 113979</strain>
    </source>
</reference>
<gene>
    <name evidence="3" type="ORF">K402DRAFT_450526</name>
</gene>
<proteinExistence type="predicted"/>